<evidence type="ECO:0000313" key="3">
    <source>
        <dbReference type="EMBL" id="KAJ6986799.1"/>
    </source>
</evidence>
<gene>
    <name evidence="2" type="ORF">NC653_020119</name>
    <name evidence="3" type="ORF">NC653_020131</name>
</gene>
<evidence type="ECO:0000256" key="1">
    <source>
        <dbReference type="SAM" id="MobiDB-lite"/>
    </source>
</evidence>
<feature type="region of interest" description="Disordered" evidence="1">
    <location>
        <begin position="21"/>
        <end position="53"/>
    </location>
</feature>
<sequence length="64" mass="7323">MKKRCIGSAFKVIKVPKRPGSWLTKGEERGMPENHIATPKPRQQRRRSKWKEEELGVFGCGASK</sequence>
<dbReference type="AlphaFoldDB" id="A0AAD6QC80"/>
<accession>A0AAD6QC80</accession>
<dbReference type="Proteomes" id="UP001164929">
    <property type="component" value="Chromosome 8"/>
</dbReference>
<proteinExistence type="predicted"/>
<evidence type="ECO:0000313" key="2">
    <source>
        <dbReference type="EMBL" id="KAJ6986782.1"/>
    </source>
</evidence>
<dbReference type="EMBL" id="JAQIZT010000008">
    <property type="protein sequence ID" value="KAJ6986799.1"/>
    <property type="molecule type" value="Genomic_DNA"/>
</dbReference>
<organism evidence="2 4">
    <name type="scientific">Populus alba x Populus x berolinensis</name>
    <dbReference type="NCBI Taxonomy" id="444605"/>
    <lineage>
        <taxon>Eukaryota</taxon>
        <taxon>Viridiplantae</taxon>
        <taxon>Streptophyta</taxon>
        <taxon>Embryophyta</taxon>
        <taxon>Tracheophyta</taxon>
        <taxon>Spermatophyta</taxon>
        <taxon>Magnoliopsida</taxon>
        <taxon>eudicotyledons</taxon>
        <taxon>Gunneridae</taxon>
        <taxon>Pentapetalae</taxon>
        <taxon>rosids</taxon>
        <taxon>fabids</taxon>
        <taxon>Malpighiales</taxon>
        <taxon>Salicaceae</taxon>
        <taxon>Saliceae</taxon>
        <taxon>Populus</taxon>
    </lineage>
</organism>
<dbReference type="EMBL" id="JAQIZT010000008">
    <property type="protein sequence ID" value="KAJ6986782.1"/>
    <property type="molecule type" value="Genomic_DNA"/>
</dbReference>
<protein>
    <submittedName>
        <fullName evidence="2">Uncharacterized protein</fullName>
    </submittedName>
</protein>
<keyword evidence="4" id="KW-1185">Reference proteome</keyword>
<evidence type="ECO:0000313" key="4">
    <source>
        <dbReference type="Proteomes" id="UP001164929"/>
    </source>
</evidence>
<comment type="caution">
    <text evidence="2">The sequence shown here is derived from an EMBL/GenBank/DDBJ whole genome shotgun (WGS) entry which is preliminary data.</text>
</comment>
<name>A0AAD6QC80_9ROSI</name>
<reference evidence="2" key="1">
    <citation type="journal article" date="2023" name="Mol. Ecol. Resour.">
        <title>Chromosome-level genome assembly of a triploid poplar Populus alba 'Berolinensis'.</title>
        <authorList>
            <person name="Chen S."/>
            <person name="Yu Y."/>
            <person name="Wang X."/>
            <person name="Wang S."/>
            <person name="Zhang T."/>
            <person name="Zhou Y."/>
            <person name="He R."/>
            <person name="Meng N."/>
            <person name="Wang Y."/>
            <person name="Liu W."/>
            <person name="Liu Z."/>
            <person name="Liu J."/>
            <person name="Guo Q."/>
            <person name="Huang H."/>
            <person name="Sederoff R.R."/>
            <person name="Wang G."/>
            <person name="Qu G."/>
            <person name="Chen S."/>
        </authorList>
    </citation>
    <scope>NUCLEOTIDE SEQUENCE</scope>
    <source>
        <strain evidence="2">SC-2020</strain>
    </source>
</reference>